<proteinExistence type="predicted"/>
<protein>
    <submittedName>
        <fullName evidence="2">Uncharacterized protein</fullName>
    </submittedName>
</protein>
<gene>
    <name evidence="2" type="ORF">CTOB1V02_LOCUS11912</name>
</gene>
<evidence type="ECO:0000313" key="2">
    <source>
        <dbReference type="EMBL" id="CAD7234094.1"/>
    </source>
</evidence>
<sequence length="179" mass="19565">MFRWFAPPSSARITRENSVDYDVFENSPTSSSMKQSRSNSNSTVSPTWIGEQAAQAAFNLVTITADSPRDEAVSVCICPSKPESPTETKSENTLQLPSRRTSFMQVLSGSSGNETIPGEIKSDDEDYEENPDNVADGLVPESPRIPTPQGRKSVMSGTVDLAAMDRDGYDYMELAVRSE</sequence>
<organism evidence="2">
    <name type="scientific">Cyprideis torosa</name>
    <dbReference type="NCBI Taxonomy" id="163714"/>
    <lineage>
        <taxon>Eukaryota</taxon>
        <taxon>Metazoa</taxon>
        <taxon>Ecdysozoa</taxon>
        <taxon>Arthropoda</taxon>
        <taxon>Crustacea</taxon>
        <taxon>Oligostraca</taxon>
        <taxon>Ostracoda</taxon>
        <taxon>Podocopa</taxon>
        <taxon>Podocopida</taxon>
        <taxon>Cytherocopina</taxon>
        <taxon>Cytheroidea</taxon>
        <taxon>Cytherideidae</taxon>
        <taxon>Cyprideis</taxon>
    </lineage>
</organism>
<name>A0A7R8WLN0_9CRUS</name>
<reference evidence="2" key="1">
    <citation type="submission" date="2020-11" db="EMBL/GenBank/DDBJ databases">
        <authorList>
            <person name="Tran Van P."/>
        </authorList>
    </citation>
    <scope>NUCLEOTIDE SEQUENCE</scope>
</reference>
<dbReference type="AlphaFoldDB" id="A0A7R8WLN0"/>
<accession>A0A7R8WLN0</accession>
<feature type="compositionally biased region" description="Polar residues" evidence="1">
    <location>
        <begin position="91"/>
        <end position="114"/>
    </location>
</feature>
<evidence type="ECO:0000256" key="1">
    <source>
        <dbReference type="SAM" id="MobiDB-lite"/>
    </source>
</evidence>
<feature type="compositionally biased region" description="Low complexity" evidence="1">
    <location>
        <begin position="30"/>
        <end position="42"/>
    </location>
</feature>
<feature type="non-terminal residue" evidence="2">
    <location>
        <position position="179"/>
    </location>
</feature>
<feature type="compositionally biased region" description="Acidic residues" evidence="1">
    <location>
        <begin position="122"/>
        <end position="131"/>
    </location>
</feature>
<dbReference type="EMBL" id="OB667742">
    <property type="protein sequence ID" value="CAD7234094.1"/>
    <property type="molecule type" value="Genomic_DNA"/>
</dbReference>
<feature type="region of interest" description="Disordered" evidence="1">
    <location>
        <begin position="26"/>
        <end position="45"/>
    </location>
</feature>
<feature type="region of interest" description="Disordered" evidence="1">
    <location>
        <begin position="79"/>
        <end position="154"/>
    </location>
</feature>